<dbReference type="SUPFAM" id="SSF50447">
    <property type="entry name" value="Translation proteins"/>
    <property type="match status" value="2"/>
</dbReference>
<dbReference type="Proteomes" id="UP000178495">
    <property type="component" value="Unassembled WGS sequence"/>
</dbReference>
<reference evidence="7 8" key="1">
    <citation type="journal article" date="2016" name="Nat. Commun.">
        <title>Thousands of microbial genomes shed light on interconnected biogeochemical processes in an aquifer system.</title>
        <authorList>
            <person name="Anantharaman K."/>
            <person name="Brown C.T."/>
            <person name="Hug L.A."/>
            <person name="Sharon I."/>
            <person name="Castelle C.J."/>
            <person name="Probst A.J."/>
            <person name="Thomas B.C."/>
            <person name="Singh A."/>
            <person name="Wilkins M.J."/>
            <person name="Karaoz U."/>
            <person name="Brodie E.L."/>
            <person name="Williams K.H."/>
            <person name="Hubbard S.S."/>
            <person name="Banfield J.F."/>
        </authorList>
    </citation>
    <scope>NUCLEOTIDE SEQUENCE [LARGE SCALE GENOMIC DNA]</scope>
</reference>
<dbReference type="InterPro" id="IPR000795">
    <property type="entry name" value="T_Tr_GTP-bd_dom"/>
</dbReference>
<evidence type="ECO:0000259" key="6">
    <source>
        <dbReference type="PROSITE" id="PS51722"/>
    </source>
</evidence>
<keyword evidence="2" id="KW-0396">Initiation factor</keyword>
<dbReference type="CDD" id="cd01887">
    <property type="entry name" value="IF2_eIF5B"/>
    <property type="match status" value="1"/>
</dbReference>
<evidence type="ECO:0000256" key="4">
    <source>
        <dbReference type="ARBA" id="ARBA00022917"/>
    </source>
</evidence>
<comment type="caution">
    <text evidence="7">The sequence shown here is derived from an EMBL/GenBank/DDBJ whole genome shotgun (WGS) entry which is preliminary data.</text>
</comment>
<sequence length="493" mass="52012">MGRPPIVVVMGHVDHGKTTLLDYIRKISFKARATSPSAGEPRSVAEREAGGITQSIGAYEIEHSGRKITFIDTPGHEAFSAMRSRGAHLADLAILVVAGDEGVKPQTKESVKILEETKTPFVVAITKADKQNADIEKVKNELAAAGVLLEGYGGQVSYQSISSKTGEHVNELLDLILLTADLENLAYDPLAPASGYVLETRVDRQRGLEATLVLKNGTLREGDFIVTGSAVGRVKILENFLEDAVAELLPSSPALVIGFEKLPAVGEEFVSGADPKALMQEVALVSPLVKVAKMAAAAAGEKVGALNVVLKSADTGSLEVLSQIMQGIAATKPLKIVGASVGEVNDNDVKLAISAGAVVIAFKSKTDKAAKALADANRAVIISSDVVYDLTRAIELFLAEREKPAGTGTLEVLAVFNQAKPERQVVGGKVVAGVFRNKAAFDIEREGSMVGSGRILNLQEQKKDTHEVREGSEAGLLANSTTLIKVGDKLAIQ</sequence>
<dbReference type="InterPro" id="IPR053905">
    <property type="entry name" value="EF-G-like_DII"/>
</dbReference>
<proteinExistence type="inferred from homology"/>
<gene>
    <name evidence="7" type="ORF">A3A43_02225</name>
</gene>
<dbReference type="PRINTS" id="PR00315">
    <property type="entry name" value="ELONGATNFCT"/>
</dbReference>
<dbReference type="Pfam" id="PF00009">
    <property type="entry name" value="GTP_EFTU"/>
    <property type="match status" value="1"/>
</dbReference>
<evidence type="ECO:0000313" key="8">
    <source>
        <dbReference type="Proteomes" id="UP000178495"/>
    </source>
</evidence>
<comment type="similarity">
    <text evidence="1">Belongs to the TRAFAC class translation factor GTPase superfamily. Classic translation factor GTPase family. IF-2 subfamily.</text>
</comment>
<organism evidence="7 8">
    <name type="scientific">Candidatus Liptonbacteria bacterium RIFCSPLOWO2_01_FULL_56_20</name>
    <dbReference type="NCBI Taxonomy" id="1798652"/>
    <lineage>
        <taxon>Bacteria</taxon>
        <taxon>Candidatus Liptoniibacteriota</taxon>
    </lineage>
</organism>
<dbReference type="SUPFAM" id="SSF52156">
    <property type="entry name" value="Initiation factor IF2/eIF5b, domain 3"/>
    <property type="match status" value="1"/>
</dbReference>
<dbReference type="InterPro" id="IPR027417">
    <property type="entry name" value="P-loop_NTPase"/>
</dbReference>
<dbReference type="STRING" id="1798652.A3A43_02225"/>
<dbReference type="InterPro" id="IPR036925">
    <property type="entry name" value="TIF_IF2_dom3_sf"/>
</dbReference>
<dbReference type="InterPro" id="IPR015760">
    <property type="entry name" value="TIF_IF2"/>
</dbReference>
<dbReference type="Pfam" id="PF11987">
    <property type="entry name" value="IF-2"/>
    <property type="match status" value="1"/>
</dbReference>
<dbReference type="Gene3D" id="3.40.50.300">
    <property type="entry name" value="P-loop containing nucleotide triphosphate hydrolases"/>
    <property type="match status" value="1"/>
</dbReference>
<keyword evidence="3" id="KW-0547">Nucleotide-binding</keyword>
<evidence type="ECO:0000256" key="1">
    <source>
        <dbReference type="ARBA" id="ARBA00007733"/>
    </source>
</evidence>
<accession>A0A1G2CJB7</accession>
<protein>
    <recommendedName>
        <fullName evidence="6">Tr-type G domain-containing protein</fullName>
    </recommendedName>
</protein>
<dbReference type="Gene3D" id="3.40.50.10050">
    <property type="entry name" value="Translation initiation factor IF- 2, domain 3"/>
    <property type="match status" value="1"/>
</dbReference>
<dbReference type="GO" id="GO:0003743">
    <property type="term" value="F:translation initiation factor activity"/>
    <property type="evidence" value="ECO:0007669"/>
    <property type="project" value="UniProtKB-KW"/>
</dbReference>
<dbReference type="SUPFAM" id="SSF52540">
    <property type="entry name" value="P-loop containing nucleoside triphosphate hydrolases"/>
    <property type="match status" value="1"/>
</dbReference>
<dbReference type="InterPro" id="IPR023115">
    <property type="entry name" value="TIF_IF2_dom3"/>
</dbReference>
<evidence type="ECO:0000256" key="3">
    <source>
        <dbReference type="ARBA" id="ARBA00022741"/>
    </source>
</evidence>
<dbReference type="Pfam" id="PF22042">
    <property type="entry name" value="EF-G_D2"/>
    <property type="match status" value="1"/>
</dbReference>
<dbReference type="PANTHER" id="PTHR43381">
    <property type="entry name" value="TRANSLATION INITIATION FACTOR IF-2-RELATED"/>
    <property type="match status" value="1"/>
</dbReference>
<dbReference type="PANTHER" id="PTHR43381:SF4">
    <property type="entry name" value="EUKARYOTIC TRANSLATION INITIATION FACTOR 5B"/>
    <property type="match status" value="1"/>
</dbReference>
<evidence type="ECO:0000256" key="2">
    <source>
        <dbReference type="ARBA" id="ARBA00022540"/>
    </source>
</evidence>
<dbReference type="Gene3D" id="2.40.30.10">
    <property type="entry name" value="Translation factors"/>
    <property type="match status" value="2"/>
</dbReference>
<dbReference type="GO" id="GO:0003924">
    <property type="term" value="F:GTPase activity"/>
    <property type="evidence" value="ECO:0007669"/>
    <property type="project" value="InterPro"/>
</dbReference>
<dbReference type="InterPro" id="IPR009000">
    <property type="entry name" value="Transl_B-barrel_sf"/>
</dbReference>
<dbReference type="GO" id="GO:0005525">
    <property type="term" value="F:GTP binding"/>
    <property type="evidence" value="ECO:0007669"/>
    <property type="project" value="UniProtKB-KW"/>
</dbReference>
<dbReference type="InterPro" id="IPR005225">
    <property type="entry name" value="Small_GTP-bd"/>
</dbReference>
<dbReference type="EMBL" id="MHLC01000015">
    <property type="protein sequence ID" value="OGZ01302.1"/>
    <property type="molecule type" value="Genomic_DNA"/>
</dbReference>
<dbReference type="NCBIfam" id="TIGR00231">
    <property type="entry name" value="small_GTP"/>
    <property type="match status" value="1"/>
</dbReference>
<dbReference type="GO" id="GO:0005737">
    <property type="term" value="C:cytoplasm"/>
    <property type="evidence" value="ECO:0007669"/>
    <property type="project" value="TreeGrafter"/>
</dbReference>
<name>A0A1G2CJB7_9BACT</name>
<keyword evidence="4" id="KW-0648">Protein biosynthesis</keyword>
<keyword evidence="5" id="KW-0342">GTP-binding</keyword>
<evidence type="ECO:0000256" key="5">
    <source>
        <dbReference type="ARBA" id="ARBA00023134"/>
    </source>
</evidence>
<evidence type="ECO:0000313" key="7">
    <source>
        <dbReference type="EMBL" id="OGZ01302.1"/>
    </source>
</evidence>
<dbReference type="FunFam" id="3.40.50.300:FF:000019">
    <property type="entry name" value="Translation initiation factor IF-2"/>
    <property type="match status" value="1"/>
</dbReference>
<dbReference type="AlphaFoldDB" id="A0A1G2CJB7"/>
<dbReference type="PROSITE" id="PS51722">
    <property type="entry name" value="G_TR_2"/>
    <property type="match status" value="1"/>
</dbReference>
<feature type="domain" description="Tr-type G" evidence="6">
    <location>
        <begin position="2"/>
        <end position="185"/>
    </location>
</feature>